<keyword evidence="8" id="KW-0496">Mitochondrion</keyword>
<keyword evidence="5" id="KW-0677">Repeat</keyword>
<evidence type="ECO:0000256" key="3">
    <source>
        <dbReference type="ARBA" id="ARBA00022448"/>
    </source>
</evidence>
<evidence type="ECO:0000256" key="10">
    <source>
        <dbReference type="PROSITE-ProRule" id="PRU00282"/>
    </source>
</evidence>
<dbReference type="FunCoup" id="E1ZEE8">
    <property type="interactions" value="1269"/>
</dbReference>
<evidence type="ECO:0000256" key="7">
    <source>
        <dbReference type="ARBA" id="ARBA00022989"/>
    </source>
</evidence>
<dbReference type="SUPFAM" id="SSF103506">
    <property type="entry name" value="Mitochondrial carrier"/>
    <property type="match status" value="1"/>
</dbReference>
<evidence type="ECO:0000256" key="8">
    <source>
        <dbReference type="ARBA" id="ARBA00023128"/>
    </source>
</evidence>
<protein>
    <submittedName>
        <fullName evidence="12">Uncharacterized protein</fullName>
    </submittedName>
</protein>
<dbReference type="AlphaFoldDB" id="E1ZEE8"/>
<keyword evidence="13" id="KW-1185">Reference proteome</keyword>
<dbReference type="PANTHER" id="PTHR45760">
    <property type="entry name" value="FI19922P1-RELATED"/>
    <property type="match status" value="1"/>
</dbReference>
<dbReference type="eggNOG" id="KOG0761">
    <property type="taxonomic scope" value="Eukaryota"/>
</dbReference>
<reference evidence="12 13" key="1">
    <citation type="journal article" date="2010" name="Plant Cell">
        <title>The Chlorella variabilis NC64A genome reveals adaptation to photosymbiosis, coevolution with viruses, and cryptic sex.</title>
        <authorList>
            <person name="Blanc G."/>
            <person name="Duncan G."/>
            <person name="Agarkova I."/>
            <person name="Borodovsky M."/>
            <person name="Gurnon J."/>
            <person name="Kuo A."/>
            <person name="Lindquist E."/>
            <person name="Lucas S."/>
            <person name="Pangilinan J."/>
            <person name="Polle J."/>
            <person name="Salamov A."/>
            <person name="Terry A."/>
            <person name="Yamada T."/>
            <person name="Dunigan D.D."/>
            <person name="Grigoriev I.V."/>
            <person name="Claverie J.M."/>
            <person name="Van Etten J.L."/>
        </authorList>
    </citation>
    <scope>NUCLEOTIDE SEQUENCE [LARGE SCALE GENOMIC DNA]</scope>
    <source>
        <strain evidence="12 13">NC64A</strain>
    </source>
</reference>
<dbReference type="InterPro" id="IPR045315">
    <property type="entry name" value="Mtm1-like"/>
</dbReference>
<organism evidence="13">
    <name type="scientific">Chlorella variabilis</name>
    <name type="common">Green alga</name>
    <dbReference type="NCBI Taxonomy" id="554065"/>
    <lineage>
        <taxon>Eukaryota</taxon>
        <taxon>Viridiplantae</taxon>
        <taxon>Chlorophyta</taxon>
        <taxon>core chlorophytes</taxon>
        <taxon>Trebouxiophyceae</taxon>
        <taxon>Chlorellales</taxon>
        <taxon>Chlorellaceae</taxon>
        <taxon>Chlorella clade</taxon>
        <taxon>Chlorella</taxon>
    </lineage>
</organism>
<feature type="repeat" description="Solcar" evidence="10">
    <location>
        <begin position="273"/>
        <end position="358"/>
    </location>
</feature>
<dbReference type="Proteomes" id="UP000008141">
    <property type="component" value="Unassembled WGS sequence"/>
</dbReference>
<comment type="subcellular location">
    <subcellularLocation>
        <location evidence="1">Mitochondrion inner membrane</location>
        <topology evidence="1">Multi-pass membrane protein</topology>
    </subcellularLocation>
</comment>
<dbReference type="GO" id="GO:0005743">
    <property type="term" value="C:mitochondrial inner membrane"/>
    <property type="evidence" value="ECO:0007669"/>
    <property type="project" value="UniProtKB-SubCell"/>
</dbReference>
<comment type="similarity">
    <text evidence="2 11">Belongs to the mitochondrial carrier (TC 2.A.29) family.</text>
</comment>
<evidence type="ECO:0000256" key="2">
    <source>
        <dbReference type="ARBA" id="ARBA00006375"/>
    </source>
</evidence>
<dbReference type="InParanoid" id="E1ZEE8"/>
<name>E1ZEE8_CHLVA</name>
<gene>
    <name evidence="12" type="ORF">CHLNCDRAFT_145428</name>
</gene>
<keyword evidence="7" id="KW-1133">Transmembrane helix</keyword>
<feature type="repeat" description="Solcar" evidence="10">
    <location>
        <begin position="154"/>
        <end position="259"/>
    </location>
</feature>
<evidence type="ECO:0000256" key="1">
    <source>
        <dbReference type="ARBA" id="ARBA00004448"/>
    </source>
</evidence>
<dbReference type="GeneID" id="17355527"/>
<evidence type="ECO:0000256" key="11">
    <source>
        <dbReference type="RuleBase" id="RU000488"/>
    </source>
</evidence>
<dbReference type="PROSITE" id="PS50920">
    <property type="entry name" value="SOLCAR"/>
    <property type="match status" value="3"/>
</dbReference>
<dbReference type="PANTHER" id="PTHR45760:SF2">
    <property type="entry name" value="FI19922P1-RELATED"/>
    <property type="match status" value="1"/>
</dbReference>
<dbReference type="Gene3D" id="1.50.40.10">
    <property type="entry name" value="Mitochondrial carrier domain"/>
    <property type="match status" value="2"/>
</dbReference>
<dbReference type="KEGG" id="cvr:CHLNCDRAFT_145428"/>
<evidence type="ECO:0000256" key="9">
    <source>
        <dbReference type="ARBA" id="ARBA00023136"/>
    </source>
</evidence>
<feature type="repeat" description="Solcar" evidence="10">
    <location>
        <begin position="10"/>
        <end position="148"/>
    </location>
</feature>
<evidence type="ECO:0000256" key="5">
    <source>
        <dbReference type="ARBA" id="ARBA00022737"/>
    </source>
</evidence>
<keyword evidence="9 10" id="KW-0472">Membrane</keyword>
<dbReference type="RefSeq" id="XP_005847959.1">
    <property type="nucleotide sequence ID" value="XM_005847897.1"/>
</dbReference>
<accession>E1ZEE8</accession>
<evidence type="ECO:0000313" key="13">
    <source>
        <dbReference type="Proteomes" id="UP000008141"/>
    </source>
</evidence>
<dbReference type="OrthoDB" id="1747031at2759"/>
<dbReference type="GO" id="GO:1990542">
    <property type="term" value="P:mitochondrial transmembrane transport"/>
    <property type="evidence" value="ECO:0007669"/>
    <property type="project" value="InterPro"/>
</dbReference>
<dbReference type="OMA" id="YWWGYES"/>
<sequence length="359" mass="36986">MAAEGEERPVSLLHRSVAAAGASVVSAFVVNPLDVVKTRIQAQGAFGLDKKMLAQSDTLLEKWSFAACECFRVQPPAAAVRGAAACGPACTSTAALAAPLYSGTLDGLRKIAAREGVGVLWRGTDVALMMAIPMVGIYLPLYDYLLQQLQQEQAGAAAPLAAGTLARTAAVYCTAPFELARTRLQAAHSHAAAPAAAVAADAGRGGRASVLLQHMPSGDPGGSRLRAAGRMWTGVGATLARDVPFSALYWGMVEPIRAALLPPAHGASATEWEVFSANVTAGAVAGGLAGAITTPFDVLKTRTQLQAADSGHPMLTSLRGIARHEGVAALFRGWSARSAKAAPACAIVLSSYELIKHLS</sequence>
<dbReference type="Pfam" id="PF00153">
    <property type="entry name" value="Mito_carr"/>
    <property type="match status" value="4"/>
</dbReference>
<evidence type="ECO:0000256" key="6">
    <source>
        <dbReference type="ARBA" id="ARBA00022792"/>
    </source>
</evidence>
<evidence type="ECO:0000256" key="4">
    <source>
        <dbReference type="ARBA" id="ARBA00022692"/>
    </source>
</evidence>
<keyword evidence="6" id="KW-0999">Mitochondrion inner membrane</keyword>
<keyword evidence="4 10" id="KW-0812">Transmembrane</keyword>
<evidence type="ECO:0000313" key="12">
    <source>
        <dbReference type="EMBL" id="EFN55857.1"/>
    </source>
</evidence>
<dbReference type="InterPro" id="IPR018108">
    <property type="entry name" value="MCP_transmembrane"/>
</dbReference>
<dbReference type="InterPro" id="IPR023395">
    <property type="entry name" value="MCP_dom_sf"/>
</dbReference>
<proteinExistence type="inferred from homology"/>
<dbReference type="EMBL" id="GL433843">
    <property type="protein sequence ID" value="EFN55857.1"/>
    <property type="molecule type" value="Genomic_DNA"/>
</dbReference>
<keyword evidence="3 11" id="KW-0813">Transport</keyword>